<evidence type="ECO:0000256" key="2">
    <source>
        <dbReference type="SAM" id="Phobius"/>
    </source>
</evidence>
<dbReference type="RefSeq" id="WP_273846078.1">
    <property type="nucleotide sequence ID" value="NZ_JAQQWT010000016.1"/>
</dbReference>
<name>A0ABV6NEC7_9BACI</name>
<feature type="transmembrane region" description="Helical" evidence="2">
    <location>
        <begin position="25"/>
        <end position="43"/>
    </location>
</feature>
<dbReference type="SUPFAM" id="SSF103088">
    <property type="entry name" value="OmpA-like"/>
    <property type="match status" value="1"/>
</dbReference>
<gene>
    <name evidence="4" type="ORF">ACFFH4_08675</name>
</gene>
<evidence type="ECO:0000259" key="3">
    <source>
        <dbReference type="PROSITE" id="PS51123"/>
    </source>
</evidence>
<dbReference type="InterPro" id="IPR036737">
    <property type="entry name" value="OmpA-like_sf"/>
</dbReference>
<keyword evidence="2" id="KW-1133">Transmembrane helix</keyword>
<dbReference type="CDD" id="cd07185">
    <property type="entry name" value="OmpA_C-like"/>
    <property type="match status" value="1"/>
</dbReference>
<dbReference type="PROSITE" id="PS51123">
    <property type="entry name" value="OMPA_2"/>
    <property type="match status" value="1"/>
</dbReference>
<sequence length="233" mass="27256">MINKYKRLFHREEEESHFWPSFTDLLTAILLCFILIFIIMMVIKSFQIEEMKKTIDQIMGVRVNIIQDLNEEFGDSDLKIEIDEKTGALIFNTDILFEFNAAVLKPEAFEFLDEFVPAYLDVLLENGYEDYISEIIIEGHADKHGSYLYNLELSQQRAFSVAEYILSEDFPYKNIQEHLKTKLTVNGRSYTEGRTDEAGNYSNQASRRVEFKFRLKDEEILEKTRELLGGTSD</sequence>
<dbReference type="InterPro" id="IPR006665">
    <property type="entry name" value="OmpA-like"/>
</dbReference>
<dbReference type="InterPro" id="IPR050330">
    <property type="entry name" value="Bact_OuterMem_StrucFunc"/>
</dbReference>
<evidence type="ECO:0000313" key="5">
    <source>
        <dbReference type="Proteomes" id="UP001589833"/>
    </source>
</evidence>
<comment type="caution">
    <text evidence="4">The sequence shown here is derived from an EMBL/GenBank/DDBJ whole genome shotgun (WGS) entry which is preliminary data.</text>
</comment>
<evidence type="ECO:0000313" key="4">
    <source>
        <dbReference type="EMBL" id="MFC0559124.1"/>
    </source>
</evidence>
<accession>A0ABV6NEC7</accession>
<dbReference type="PANTHER" id="PTHR30329:SF21">
    <property type="entry name" value="LIPOPROTEIN YIAD-RELATED"/>
    <property type="match status" value="1"/>
</dbReference>
<dbReference type="PANTHER" id="PTHR30329">
    <property type="entry name" value="STATOR ELEMENT OF FLAGELLAR MOTOR COMPLEX"/>
    <property type="match status" value="1"/>
</dbReference>
<dbReference type="Proteomes" id="UP001589833">
    <property type="component" value="Unassembled WGS sequence"/>
</dbReference>
<evidence type="ECO:0000256" key="1">
    <source>
        <dbReference type="PROSITE-ProRule" id="PRU00473"/>
    </source>
</evidence>
<dbReference type="Gene3D" id="3.30.1330.60">
    <property type="entry name" value="OmpA-like domain"/>
    <property type="match status" value="1"/>
</dbReference>
<proteinExistence type="predicted"/>
<protein>
    <submittedName>
        <fullName evidence="4">OmpA family protein</fullName>
    </submittedName>
</protein>
<keyword evidence="5" id="KW-1185">Reference proteome</keyword>
<keyword evidence="2" id="KW-0812">Transmembrane</keyword>
<keyword evidence="1 2" id="KW-0472">Membrane</keyword>
<organism evidence="4 5">
    <name type="scientific">Halalkalibacter alkalisediminis</name>
    <dbReference type="NCBI Taxonomy" id="935616"/>
    <lineage>
        <taxon>Bacteria</taxon>
        <taxon>Bacillati</taxon>
        <taxon>Bacillota</taxon>
        <taxon>Bacilli</taxon>
        <taxon>Bacillales</taxon>
        <taxon>Bacillaceae</taxon>
        <taxon>Halalkalibacter</taxon>
    </lineage>
</organism>
<dbReference type="EMBL" id="JBHLTR010000011">
    <property type="protein sequence ID" value="MFC0559124.1"/>
    <property type="molecule type" value="Genomic_DNA"/>
</dbReference>
<reference evidence="4 5" key="1">
    <citation type="submission" date="2024-09" db="EMBL/GenBank/DDBJ databases">
        <authorList>
            <person name="Sun Q."/>
            <person name="Mori K."/>
        </authorList>
    </citation>
    <scope>NUCLEOTIDE SEQUENCE [LARGE SCALE GENOMIC DNA]</scope>
    <source>
        <strain evidence="4 5">NCAIM B.02301</strain>
    </source>
</reference>
<feature type="domain" description="OmpA-like" evidence="3">
    <location>
        <begin position="84"/>
        <end position="217"/>
    </location>
</feature>
<dbReference type="Pfam" id="PF00691">
    <property type="entry name" value="OmpA"/>
    <property type="match status" value="1"/>
</dbReference>